<evidence type="ECO:0000313" key="12">
    <source>
        <dbReference type="EMBL" id="MCC3144265.1"/>
    </source>
</evidence>
<evidence type="ECO:0000256" key="9">
    <source>
        <dbReference type="RuleBase" id="RU003811"/>
    </source>
</evidence>
<dbReference type="NCBIfam" id="NF010587">
    <property type="entry name" value="PRK13980.1"/>
    <property type="match status" value="1"/>
</dbReference>
<dbReference type="GO" id="GO:0005737">
    <property type="term" value="C:cytoplasm"/>
    <property type="evidence" value="ECO:0007669"/>
    <property type="project" value="InterPro"/>
</dbReference>
<dbReference type="NCBIfam" id="TIGR00552">
    <property type="entry name" value="nadE"/>
    <property type="match status" value="1"/>
</dbReference>
<dbReference type="CDD" id="cd00553">
    <property type="entry name" value="NAD_synthase"/>
    <property type="match status" value="1"/>
</dbReference>
<comment type="caution">
    <text evidence="12">The sequence shown here is derived from an EMBL/GenBank/DDBJ whole genome shotgun (WGS) entry which is preliminary data.</text>
</comment>
<comment type="subunit">
    <text evidence="8">Homodimer.</text>
</comment>
<evidence type="ECO:0000256" key="3">
    <source>
        <dbReference type="ARBA" id="ARBA00022723"/>
    </source>
</evidence>
<keyword evidence="13" id="KW-1185">Reference proteome</keyword>
<comment type="catalytic activity">
    <reaction evidence="8 10">
        <text>deamido-NAD(+) + NH4(+) + ATP = AMP + diphosphate + NAD(+) + H(+)</text>
        <dbReference type="Rhea" id="RHEA:21188"/>
        <dbReference type="ChEBI" id="CHEBI:15378"/>
        <dbReference type="ChEBI" id="CHEBI:28938"/>
        <dbReference type="ChEBI" id="CHEBI:30616"/>
        <dbReference type="ChEBI" id="CHEBI:33019"/>
        <dbReference type="ChEBI" id="CHEBI:57540"/>
        <dbReference type="ChEBI" id="CHEBI:58437"/>
        <dbReference type="ChEBI" id="CHEBI:456215"/>
        <dbReference type="EC" id="6.3.1.5"/>
    </reaction>
</comment>
<keyword evidence="2 8" id="KW-0436">Ligase</keyword>
<feature type="binding site" evidence="8">
    <location>
        <position position="188"/>
    </location>
    <ligand>
        <name>ATP</name>
        <dbReference type="ChEBI" id="CHEBI:30616"/>
    </ligand>
</feature>
<comment type="pathway">
    <text evidence="8">Cofactor biosynthesis; NAD(+) biosynthesis; NAD(+) from deamido-NAD(+) (ammonia route): step 1/1.</text>
</comment>
<dbReference type="Gene3D" id="3.40.50.620">
    <property type="entry name" value="HUPs"/>
    <property type="match status" value="1"/>
</dbReference>
<dbReference type="RefSeq" id="WP_229343920.1">
    <property type="nucleotide sequence ID" value="NZ_JAJFAT010000003.1"/>
</dbReference>
<feature type="binding site" description="in other chain" evidence="8">
    <location>
        <position position="150"/>
    </location>
    <ligand>
        <name>deamido-NAD(+)</name>
        <dbReference type="ChEBI" id="CHEBI:58437"/>
        <note>ligand shared between two neighboring subunits</note>
    </ligand>
</feature>
<feature type="binding site" evidence="8">
    <location>
        <begin position="33"/>
        <end position="40"/>
    </location>
    <ligand>
        <name>ATP</name>
        <dbReference type="ChEBI" id="CHEBI:30616"/>
    </ligand>
</feature>
<dbReference type="AlphaFoldDB" id="A0AAW4WT56"/>
<evidence type="ECO:0000256" key="1">
    <source>
        <dbReference type="ARBA" id="ARBA00005859"/>
    </source>
</evidence>
<reference evidence="12 13" key="1">
    <citation type="submission" date="2021-10" db="EMBL/GenBank/DDBJ databases">
        <authorList>
            <person name="Grouzdev D.S."/>
            <person name="Pantiukh K.S."/>
            <person name="Krutkina M.S."/>
        </authorList>
    </citation>
    <scope>NUCLEOTIDE SEQUENCE [LARGE SCALE GENOMIC DNA]</scope>
    <source>
        <strain evidence="12 13">Z-7514</strain>
    </source>
</reference>
<dbReference type="PANTHER" id="PTHR23090">
    <property type="entry name" value="NH 3 /GLUTAMINE-DEPENDENT NAD + SYNTHETASE"/>
    <property type="match status" value="1"/>
</dbReference>
<dbReference type="GO" id="GO:0003952">
    <property type="term" value="F:NAD+ synthase (glutamine-hydrolyzing) activity"/>
    <property type="evidence" value="ECO:0007669"/>
    <property type="project" value="InterPro"/>
</dbReference>
<dbReference type="InterPro" id="IPR022926">
    <property type="entry name" value="NH(3)-dep_NAD(+)_synth"/>
</dbReference>
<organism evidence="12 13">
    <name type="scientific">Halanaerobium polyolivorans</name>
    <dbReference type="NCBI Taxonomy" id="2886943"/>
    <lineage>
        <taxon>Bacteria</taxon>
        <taxon>Bacillati</taxon>
        <taxon>Bacillota</taxon>
        <taxon>Clostridia</taxon>
        <taxon>Halanaerobiales</taxon>
        <taxon>Halanaerobiaceae</taxon>
        <taxon>Halanaerobium</taxon>
    </lineage>
</organism>
<keyword evidence="5 8" id="KW-0067">ATP-binding</keyword>
<dbReference type="EC" id="6.3.1.5" evidence="8 10"/>
<feature type="binding site" evidence="8">
    <location>
        <position position="157"/>
    </location>
    <ligand>
        <name>deamido-NAD(+)</name>
        <dbReference type="ChEBI" id="CHEBI:58437"/>
        <note>ligand shared between two neighboring subunits</note>
    </ligand>
</feature>
<evidence type="ECO:0000256" key="7">
    <source>
        <dbReference type="ARBA" id="ARBA00023027"/>
    </source>
</evidence>
<dbReference type="InterPro" id="IPR014729">
    <property type="entry name" value="Rossmann-like_a/b/a_fold"/>
</dbReference>
<dbReference type="GO" id="GO:0046872">
    <property type="term" value="F:metal ion binding"/>
    <property type="evidence" value="ECO:0007669"/>
    <property type="project" value="UniProtKB-KW"/>
</dbReference>
<evidence type="ECO:0000259" key="11">
    <source>
        <dbReference type="Pfam" id="PF02540"/>
    </source>
</evidence>
<dbReference type="InterPro" id="IPR003694">
    <property type="entry name" value="NAD_synthase"/>
</dbReference>
<dbReference type="GO" id="GO:0005524">
    <property type="term" value="F:ATP binding"/>
    <property type="evidence" value="ECO:0007669"/>
    <property type="project" value="UniProtKB-UniRule"/>
</dbReference>
<dbReference type="HAMAP" id="MF_00193">
    <property type="entry name" value="NadE_ammonia_dep"/>
    <property type="match status" value="1"/>
</dbReference>
<dbReference type="SUPFAM" id="SSF52402">
    <property type="entry name" value="Adenine nucleotide alpha hydrolases-like"/>
    <property type="match status" value="1"/>
</dbReference>
<keyword evidence="3 8" id="KW-0479">Metal-binding</keyword>
<feature type="domain" description="NAD/GMP synthase" evidence="11">
    <location>
        <begin position="12"/>
        <end position="237"/>
    </location>
</feature>
<evidence type="ECO:0000256" key="8">
    <source>
        <dbReference type="HAMAP-Rule" id="MF_00193"/>
    </source>
</evidence>
<dbReference type="GO" id="GO:0004359">
    <property type="term" value="F:glutaminase activity"/>
    <property type="evidence" value="ECO:0007669"/>
    <property type="project" value="InterPro"/>
</dbReference>
<evidence type="ECO:0000256" key="6">
    <source>
        <dbReference type="ARBA" id="ARBA00022842"/>
    </source>
</evidence>
<feature type="binding site" evidence="8">
    <location>
        <position position="142"/>
    </location>
    <ligand>
        <name>Mg(2+)</name>
        <dbReference type="ChEBI" id="CHEBI:18420"/>
    </ligand>
</feature>
<comment type="similarity">
    <text evidence="1 8 9">Belongs to the NAD synthetase family.</text>
</comment>
<feature type="binding site" description="in other chain" evidence="8">
    <location>
        <position position="117"/>
    </location>
    <ligand>
        <name>deamido-NAD(+)</name>
        <dbReference type="ChEBI" id="CHEBI:58437"/>
        <note>ligand shared between two neighboring subunits</note>
    </ligand>
</feature>
<dbReference type="GO" id="GO:0008795">
    <property type="term" value="F:NAD+ synthase activity"/>
    <property type="evidence" value="ECO:0007669"/>
    <property type="project" value="UniProtKB-UniRule"/>
</dbReference>
<dbReference type="GO" id="GO:0009435">
    <property type="term" value="P:NAD+ biosynthetic process"/>
    <property type="evidence" value="ECO:0007669"/>
    <property type="project" value="UniProtKB-UniRule"/>
</dbReference>
<keyword evidence="4 8" id="KW-0547">Nucleotide-binding</keyword>
<evidence type="ECO:0000313" key="13">
    <source>
        <dbReference type="Proteomes" id="UP001199296"/>
    </source>
</evidence>
<dbReference type="EMBL" id="JAJFAT010000003">
    <property type="protein sequence ID" value="MCC3144265.1"/>
    <property type="molecule type" value="Genomic_DNA"/>
</dbReference>
<dbReference type="InterPro" id="IPR022310">
    <property type="entry name" value="NAD/GMP_synthase"/>
</dbReference>
<feature type="binding site" evidence="8">
    <location>
        <position position="166"/>
    </location>
    <ligand>
        <name>ATP</name>
        <dbReference type="ChEBI" id="CHEBI:30616"/>
    </ligand>
</feature>
<feature type="binding site" description="in other chain" evidence="8">
    <location>
        <begin position="234"/>
        <end position="235"/>
    </location>
    <ligand>
        <name>deamido-NAD(+)</name>
        <dbReference type="ChEBI" id="CHEBI:58437"/>
        <note>ligand shared between two neighboring subunits</note>
    </ligand>
</feature>
<keyword evidence="7 8" id="KW-0520">NAD</keyword>
<keyword evidence="6 8" id="KW-0460">Magnesium</keyword>
<feature type="binding site" evidence="8">
    <location>
        <position position="39"/>
    </location>
    <ligand>
        <name>Mg(2+)</name>
        <dbReference type="ChEBI" id="CHEBI:18420"/>
    </ligand>
</feature>
<evidence type="ECO:0000256" key="10">
    <source>
        <dbReference type="RuleBase" id="RU003812"/>
    </source>
</evidence>
<comment type="function">
    <text evidence="8">Catalyzes the ATP-dependent amidation of deamido-NAD to form NAD. Uses ammonia as a nitrogen source.</text>
</comment>
<feature type="binding site" evidence="8">
    <location>
        <position position="137"/>
    </location>
    <ligand>
        <name>ATP</name>
        <dbReference type="ChEBI" id="CHEBI:30616"/>
    </ligand>
</feature>
<dbReference type="Pfam" id="PF02540">
    <property type="entry name" value="NAD_synthase"/>
    <property type="match status" value="1"/>
</dbReference>
<dbReference type="Proteomes" id="UP001199296">
    <property type="component" value="Unassembled WGS sequence"/>
</dbReference>
<evidence type="ECO:0000256" key="2">
    <source>
        <dbReference type="ARBA" id="ARBA00022598"/>
    </source>
</evidence>
<proteinExistence type="inferred from homology"/>
<dbReference type="PANTHER" id="PTHR23090:SF9">
    <property type="entry name" value="GLUTAMINE-DEPENDENT NAD(+) SYNTHETASE"/>
    <property type="match status" value="1"/>
</dbReference>
<evidence type="ECO:0000256" key="4">
    <source>
        <dbReference type="ARBA" id="ARBA00022741"/>
    </source>
</evidence>
<protein>
    <recommendedName>
        <fullName evidence="8 10">NH(3)-dependent NAD(+) synthetase</fullName>
        <ecNumber evidence="8 10">6.3.1.5</ecNumber>
    </recommendedName>
</protein>
<accession>A0AAW4WT56</accession>
<gene>
    <name evidence="8 12" type="primary">nadE</name>
    <name evidence="12" type="ORF">LJ207_02885</name>
</gene>
<sequence length="250" mass="27537">MNENKNFKKISANLVNWLKDRVAAAGADGAVVGLSGGIDSAVTARLAQKAFADNVMGIIMPCNSSSEDREDALLFANKFGLDYIITDLSGVYAHLLDELQKSGIKGNKMAEINIKPRLRMTSLYYYAASLNYLVIGTDNRSELKIGYFTKYGDGGVDLAPLGSLVKHEVKALARELNIPEKIINKKPSAGLWSNQTDEDEMGFSYQELDQYILSGEAEAETKAKIERLAQKNQHKVKAVPIPERSDIFDE</sequence>
<name>A0AAW4WT56_9FIRM</name>
<evidence type="ECO:0000256" key="5">
    <source>
        <dbReference type="ARBA" id="ARBA00022840"/>
    </source>
</evidence>